<dbReference type="Gene3D" id="1.20.1260.10">
    <property type="match status" value="2"/>
</dbReference>
<keyword evidence="2" id="KW-1185">Reference proteome</keyword>
<dbReference type="SUPFAM" id="SSF47240">
    <property type="entry name" value="Ferritin-like"/>
    <property type="match status" value="2"/>
</dbReference>
<protein>
    <submittedName>
        <fullName evidence="1">DUF892 family protein</fullName>
    </submittedName>
</protein>
<dbReference type="Proteomes" id="UP000831768">
    <property type="component" value="Plasmid unnamed3"/>
</dbReference>
<reference evidence="1" key="1">
    <citation type="submission" date="2022-04" db="EMBL/GenBank/DDBJ databases">
        <title>Halocatena sp. nov., isolated from a salt lake.</title>
        <authorList>
            <person name="Cui H.-L."/>
        </authorList>
    </citation>
    <scope>NUCLEOTIDE SEQUENCE</scope>
    <source>
        <strain evidence="1">AD-1</strain>
        <plasmid evidence="1">unnamed3</plasmid>
    </source>
</reference>
<dbReference type="InterPro" id="IPR047114">
    <property type="entry name" value="YciF"/>
</dbReference>
<dbReference type="InterPro" id="IPR012347">
    <property type="entry name" value="Ferritin-like"/>
</dbReference>
<evidence type="ECO:0000313" key="2">
    <source>
        <dbReference type="Proteomes" id="UP000831768"/>
    </source>
</evidence>
<name>A0A8U0A9D3_9EURY</name>
<keyword evidence="1" id="KW-0614">Plasmid</keyword>
<accession>A0A8U0A9D3</accession>
<dbReference type="AlphaFoldDB" id="A0A8U0A9D3"/>
<dbReference type="PANTHER" id="PTHR30565">
    <property type="entry name" value="PROTEIN YCIF"/>
    <property type="match status" value="1"/>
</dbReference>
<proteinExistence type="predicted"/>
<evidence type="ECO:0000313" key="1">
    <source>
        <dbReference type="EMBL" id="UPM45078.1"/>
    </source>
</evidence>
<dbReference type="GeneID" id="71930114"/>
<gene>
    <name evidence="1" type="ORF">MW046_18665</name>
</gene>
<dbReference type="PANTHER" id="PTHR30565:SF9">
    <property type="entry name" value="PROTEIN YCIF"/>
    <property type="match status" value="1"/>
</dbReference>
<dbReference type="KEGG" id="haad:MW046_18665"/>
<geneLocation type="plasmid" evidence="1 2">
    <name>unnamed3</name>
</geneLocation>
<sequence>MTDTTHDAFTTGLQRLYYLEQELVAALDVLATDVSIDTLDDLGETNCRKELQHRVEAHRDETRSHIDRLEAVFDTIDEQPSVRHAPSLDGWIADKEQFNNVILNDKLRPLYFLDASKKLEEIERSAYEPVLMLAERLENENKVEGIVEKIAQNAEEEQEMLDDLESLAGKESIETLLETSPVDPANRSSLAQSGGNIETLEDMFVCQLRNLFYIERTIAALFEELATDASNDELGEAFTEQHDRTRNHVDRLETVFEGIGLQPTETQNYTLDGLLKARENQFATTNSGRTDLFDLEIALAAKRMESRCYEELLTLAERIGYPIDVVDELTTNRHEVHETTSALEKRGFEDVVQ</sequence>
<dbReference type="InterPro" id="IPR009078">
    <property type="entry name" value="Ferritin-like_SF"/>
</dbReference>
<dbReference type="InterPro" id="IPR010287">
    <property type="entry name" value="DUF892_YciF-like"/>
</dbReference>
<dbReference type="RefSeq" id="WP_247995732.1">
    <property type="nucleotide sequence ID" value="NZ_CP096022.1"/>
</dbReference>
<dbReference type="Pfam" id="PF05974">
    <property type="entry name" value="DUF892"/>
    <property type="match status" value="2"/>
</dbReference>
<organism evidence="1 2">
    <name type="scientific">Halocatena salina</name>
    <dbReference type="NCBI Taxonomy" id="2934340"/>
    <lineage>
        <taxon>Archaea</taxon>
        <taxon>Methanobacteriati</taxon>
        <taxon>Methanobacteriota</taxon>
        <taxon>Stenosarchaea group</taxon>
        <taxon>Halobacteria</taxon>
        <taxon>Halobacteriales</taxon>
        <taxon>Natronomonadaceae</taxon>
        <taxon>Halocatena</taxon>
    </lineage>
</organism>
<dbReference type="EMBL" id="CP096022">
    <property type="protein sequence ID" value="UPM45078.1"/>
    <property type="molecule type" value="Genomic_DNA"/>
</dbReference>